<reference evidence="1" key="1">
    <citation type="journal article" date="2014" name="Front. Microbiol.">
        <title>High frequency of phylogenetically diverse reductive dehalogenase-homologous genes in deep subseafloor sedimentary metagenomes.</title>
        <authorList>
            <person name="Kawai M."/>
            <person name="Futagami T."/>
            <person name="Toyoda A."/>
            <person name="Takaki Y."/>
            <person name="Nishi S."/>
            <person name="Hori S."/>
            <person name="Arai W."/>
            <person name="Tsubouchi T."/>
            <person name="Morono Y."/>
            <person name="Uchiyama I."/>
            <person name="Ito T."/>
            <person name="Fujiyama A."/>
            <person name="Inagaki F."/>
            <person name="Takami H."/>
        </authorList>
    </citation>
    <scope>NUCLEOTIDE SEQUENCE</scope>
    <source>
        <strain evidence="1">Expedition CK06-06</strain>
    </source>
</reference>
<accession>X1KXF2</accession>
<dbReference type="EMBL" id="BARV01005122">
    <property type="protein sequence ID" value="GAI11378.1"/>
    <property type="molecule type" value="Genomic_DNA"/>
</dbReference>
<comment type="caution">
    <text evidence="1">The sequence shown here is derived from an EMBL/GenBank/DDBJ whole genome shotgun (WGS) entry which is preliminary data.</text>
</comment>
<evidence type="ECO:0000313" key="1">
    <source>
        <dbReference type="EMBL" id="GAI11378.1"/>
    </source>
</evidence>
<organism evidence="1">
    <name type="scientific">marine sediment metagenome</name>
    <dbReference type="NCBI Taxonomy" id="412755"/>
    <lineage>
        <taxon>unclassified sequences</taxon>
        <taxon>metagenomes</taxon>
        <taxon>ecological metagenomes</taxon>
    </lineage>
</organism>
<name>X1KXF2_9ZZZZ</name>
<gene>
    <name evidence="1" type="ORF">S06H3_10850</name>
</gene>
<dbReference type="AlphaFoldDB" id="X1KXF2"/>
<feature type="non-terminal residue" evidence="1">
    <location>
        <position position="72"/>
    </location>
</feature>
<protein>
    <submittedName>
        <fullName evidence="1">Uncharacterized protein</fullName>
    </submittedName>
</protein>
<proteinExistence type="predicted"/>
<sequence length="72" mass="8391">MRGVVILRIGNDEGMDWGIFPDGPHNSKGFATVNDLKLVARTFPADLTQQRRFYNLIYTVRPFIGYREWVFI</sequence>